<dbReference type="GO" id="GO:0071972">
    <property type="term" value="F:peptidoglycan L,D-transpeptidase activity"/>
    <property type="evidence" value="ECO:0007669"/>
    <property type="project" value="TreeGrafter"/>
</dbReference>
<evidence type="ECO:0000313" key="5">
    <source>
        <dbReference type="Proteomes" id="UP000677913"/>
    </source>
</evidence>
<feature type="signal peptide" evidence="1">
    <location>
        <begin position="1"/>
        <end position="23"/>
    </location>
</feature>
<dbReference type="AlphaFoldDB" id="A0A8J7WMC0"/>
<dbReference type="EMBL" id="JAGSXH010000007">
    <property type="protein sequence ID" value="MBS2962074.1"/>
    <property type="molecule type" value="Genomic_DNA"/>
</dbReference>
<protein>
    <submittedName>
        <fullName evidence="4">Penicillin-binding protein 2</fullName>
    </submittedName>
</protein>
<dbReference type="PANTHER" id="PTHR30627">
    <property type="entry name" value="PEPTIDOGLYCAN D,D-TRANSPEPTIDASE"/>
    <property type="match status" value="1"/>
</dbReference>
<dbReference type="InterPro" id="IPR050515">
    <property type="entry name" value="Beta-lactam/transpept"/>
</dbReference>
<dbReference type="InterPro" id="IPR054120">
    <property type="entry name" value="PBPA_dimer"/>
</dbReference>
<name>A0A8J7WMC0_9ACTN</name>
<feature type="domain" description="Penicillin-binding protein transpeptidase" evidence="2">
    <location>
        <begin position="161"/>
        <end position="488"/>
    </location>
</feature>
<evidence type="ECO:0000259" key="2">
    <source>
        <dbReference type="Pfam" id="PF00905"/>
    </source>
</evidence>
<feature type="domain" description="Penicillin binding protein A dimerisation" evidence="3">
    <location>
        <begin position="52"/>
        <end position="134"/>
    </location>
</feature>
<dbReference type="RefSeq" id="WP_211464358.1">
    <property type="nucleotide sequence ID" value="NZ_JAGSXH010000007.1"/>
</dbReference>
<evidence type="ECO:0000259" key="3">
    <source>
        <dbReference type="Pfam" id="PF21922"/>
    </source>
</evidence>
<keyword evidence="1" id="KW-0732">Signal</keyword>
<dbReference type="GO" id="GO:0008658">
    <property type="term" value="F:penicillin binding"/>
    <property type="evidence" value="ECO:0007669"/>
    <property type="project" value="InterPro"/>
</dbReference>
<comment type="caution">
    <text evidence="4">The sequence shown here is derived from an EMBL/GenBank/DDBJ whole genome shotgun (WGS) entry which is preliminary data.</text>
</comment>
<dbReference type="InterPro" id="IPR001460">
    <property type="entry name" value="PCN-bd_Tpept"/>
</dbReference>
<feature type="chain" id="PRO_5038614257" evidence="1">
    <location>
        <begin position="24"/>
        <end position="495"/>
    </location>
</feature>
<dbReference type="Pfam" id="PF00905">
    <property type="entry name" value="Transpeptidase"/>
    <property type="match status" value="1"/>
</dbReference>
<dbReference type="SUPFAM" id="SSF56601">
    <property type="entry name" value="beta-lactamase/transpeptidase-like"/>
    <property type="match status" value="1"/>
</dbReference>
<organism evidence="4 5">
    <name type="scientific">Actinocrinis puniceicyclus</name>
    <dbReference type="NCBI Taxonomy" id="977794"/>
    <lineage>
        <taxon>Bacteria</taxon>
        <taxon>Bacillati</taxon>
        <taxon>Actinomycetota</taxon>
        <taxon>Actinomycetes</taxon>
        <taxon>Catenulisporales</taxon>
        <taxon>Actinospicaceae</taxon>
        <taxon>Actinocrinis</taxon>
    </lineage>
</organism>
<gene>
    <name evidence="4" type="ORF">KGA66_03375</name>
</gene>
<sequence>MNRPIKKVAIFCLALFAALFVNANYIQFVNASSYSSHPDNRRNLIYAFQNPRGQIIVDGKPIATSTPSSGILKYQRQYTNGPLYAQATGYFSVNFGSTSIEHYENSLLQGTDARLATQQFLNTIENKGKSGGSVVLTLNAAAQQAAYNGLSKAGGGKEIEGAVVALDPKTGALLALVSAPSFDPNSLATHDTKAEASAANALKSDPLQPNLDRALSQTYPPGSTFKIITSAAAMDNGINGQPVDENTVIPSPLNVLTFKDTTASLSNDAGETCGNTTLIQAFTLSCNTVYGTVGLDVGGAKLQAEAEKWGFNQTGPSVPMNAVTSAFPKNLTFDASVAQSAIGQFNVRMTPLQGAMMAATVANGGVTMAPYLVKQELDTKGNVISTTEPKQLYNPITSQQAGQLKDMMVSVVQNGTGTAAQINGVQVAGKTGTAQRGTGQNALAWFVSFAPADNPKVAVAVLVQDNNPNAGDVYGGTLAAPIAKDVIQAVLGSQR</sequence>
<dbReference type="Pfam" id="PF21922">
    <property type="entry name" value="PBP_dimer_2"/>
    <property type="match status" value="1"/>
</dbReference>
<dbReference type="Proteomes" id="UP000677913">
    <property type="component" value="Unassembled WGS sequence"/>
</dbReference>
<dbReference type="GO" id="GO:0005886">
    <property type="term" value="C:plasma membrane"/>
    <property type="evidence" value="ECO:0007669"/>
    <property type="project" value="TreeGrafter"/>
</dbReference>
<dbReference type="Gene3D" id="3.40.710.10">
    <property type="entry name" value="DD-peptidase/beta-lactamase superfamily"/>
    <property type="match status" value="1"/>
</dbReference>
<accession>A0A8J7WMC0</accession>
<dbReference type="PANTHER" id="PTHR30627:SF24">
    <property type="entry name" value="PENICILLIN-BINDING PROTEIN 4B"/>
    <property type="match status" value="1"/>
</dbReference>
<dbReference type="GO" id="GO:0071555">
    <property type="term" value="P:cell wall organization"/>
    <property type="evidence" value="ECO:0007669"/>
    <property type="project" value="TreeGrafter"/>
</dbReference>
<dbReference type="InterPro" id="IPR012338">
    <property type="entry name" value="Beta-lactam/transpept-like"/>
</dbReference>
<keyword evidence="5" id="KW-1185">Reference proteome</keyword>
<evidence type="ECO:0000313" key="4">
    <source>
        <dbReference type="EMBL" id="MBS2962074.1"/>
    </source>
</evidence>
<dbReference type="Gene3D" id="3.90.1310.10">
    <property type="entry name" value="Penicillin-binding protein 2a (Domain 2)"/>
    <property type="match status" value="1"/>
</dbReference>
<proteinExistence type="predicted"/>
<evidence type="ECO:0000256" key="1">
    <source>
        <dbReference type="SAM" id="SignalP"/>
    </source>
</evidence>
<reference evidence="4" key="1">
    <citation type="submission" date="2021-04" db="EMBL/GenBank/DDBJ databases">
        <title>Genome based classification of Actinospica acidithermotolerans sp. nov., an actinobacterium isolated from an Indonesian hot spring.</title>
        <authorList>
            <person name="Kusuma A.B."/>
            <person name="Putra K.E."/>
            <person name="Nafisah S."/>
            <person name="Loh J."/>
            <person name="Nouioui I."/>
            <person name="Goodfellow M."/>
        </authorList>
    </citation>
    <scope>NUCLEOTIDE SEQUENCE</scope>
    <source>
        <strain evidence="4">DSM 45618</strain>
    </source>
</reference>